<proteinExistence type="inferred from homology"/>
<sequence>MIKKQIKKGLGIFCIVLLFSCSGKTESETTPGRINKAFLQNVKTVEAGLDNQNEELVLTGKVEYDPDKVINYVSLVNGIADRTYFSLGDKVQKGQTLLDIRSSDLSSLQSESIVSESDVKIARRELQTAQSLYEDNMLSEKELLEAQARLKQAQASYNKTQSDIAVHGINKGNGTFSIKAPMTGYIVNKNVSSGSTVSTDSEPLFTVADLGTVWITANVYASNLLFVKEGMDVAITTLSYPGEVFSGKINQLSQVFDPEEKVLKARIIMSNKEMKFKPEMSVVIKLKNEAHEQFVSVPSDALVFDNDRYFVVVEESPDSFKIREVGLRGHNNKTTYIASGLSEGENVVVKNQLLIYSGLKEN</sequence>
<evidence type="ECO:0000313" key="6">
    <source>
        <dbReference type="EMBL" id="SBV97091.1"/>
    </source>
</evidence>
<comment type="similarity">
    <text evidence="1">Belongs to the membrane fusion protein (MFP) (TC 8.A.1) family.</text>
</comment>
<evidence type="ECO:0000256" key="2">
    <source>
        <dbReference type="ARBA" id="ARBA00022448"/>
    </source>
</evidence>
<dbReference type="InterPro" id="IPR058792">
    <property type="entry name" value="Beta-barrel_RND_2"/>
</dbReference>
<reference evidence="6" key="1">
    <citation type="submission" date="2016-04" db="EMBL/GenBank/DDBJ databases">
        <authorList>
            <person name="Evans L.H."/>
            <person name="Alamgir A."/>
            <person name="Owens N."/>
            <person name="Weber N.D."/>
            <person name="Virtaneva K."/>
            <person name="Barbian K."/>
            <person name="Babar A."/>
            <person name="Rosenke K."/>
        </authorList>
    </citation>
    <scope>NUCLEOTIDE SEQUENCE</scope>
    <source>
        <strain evidence="6">86-1</strain>
    </source>
</reference>
<dbReference type="InterPro" id="IPR051909">
    <property type="entry name" value="MFP_Cation_Efflux"/>
</dbReference>
<organism evidence="6">
    <name type="scientific">uncultured Dysgonomonas sp</name>
    <dbReference type="NCBI Taxonomy" id="206096"/>
    <lineage>
        <taxon>Bacteria</taxon>
        <taxon>Pseudomonadati</taxon>
        <taxon>Bacteroidota</taxon>
        <taxon>Bacteroidia</taxon>
        <taxon>Bacteroidales</taxon>
        <taxon>Dysgonomonadaceae</taxon>
        <taxon>Dysgonomonas</taxon>
        <taxon>environmental samples</taxon>
    </lineage>
</organism>
<dbReference type="GO" id="GO:0016020">
    <property type="term" value="C:membrane"/>
    <property type="evidence" value="ECO:0007669"/>
    <property type="project" value="InterPro"/>
</dbReference>
<dbReference type="InterPro" id="IPR058647">
    <property type="entry name" value="BSH_CzcB-like"/>
</dbReference>
<dbReference type="GO" id="GO:0022857">
    <property type="term" value="F:transmembrane transporter activity"/>
    <property type="evidence" value="ECO:0007669"/>
    <property type="project" value="InterPro"/>
</dbReference>
<evidence type="ECO:0000259" key="5">
    <source>
        <dbReference type="Pfam" id="PF25973"/>
    </source>
</evidence>
<dbReference type="PROSITE" id="PS51257">
    <property type="entry name" value="PROKAR_LIPOPROTEIN"/>
    <property type="match status" value="1"/>
</dbReference>
<dbReference type="PANTHER" id="PTHR30097:SF4">
    <property type="entry name" value="SLR6042 PROTEIN"/>
    <property type="match status" value="1"/>
</dbReference>
<accession>A0A212JCD0</accession>
<keyword evidence="2" id="KW-0813">Transport</keyword>
<dbReference type="Gene3D" id="2.40.30.170">
    <property type="match status" value="1"/>
</dbReference>
<dbReference type="Gene3D" id="2.40.420.20">
    <property type="match status" value="1"/>
</dbReference>
<keyword evidence="3" id="KW-0175">Coiled coil</keyword>
<feature type="coiled-coil region" evidence="3">
    <location>
        <begin position="136"/>
        <end position="163"/>
    </location>
</feature>
<feature type="domain" description="CzcB-like barrel-sandwich hybrid" evidence="5">
    <location>
        <begin position="73"/>
        <end position="209"/>
    </location>
</feature>
<dbReference type="Pfam" id="PF25954">
    <property type="entry name" value="Beta-barrel_RND_2"/>
    <property type="match status" value="1"/>
</dbReference>
<dbReference type="Pfam" id="PF25973">
    <property type="entry name" value="BSH_CzcB"/>
    <property type="match status" value="1"/>
</dbReference>
<feature type="domain" description="CusB-like beta-barrel" evidence="4">
    <location>
        <begin position="212"/>
        <end position="289"/>
    </location>
</feature>
<dbReference type="Gene3D" id="2.40.50.100">
    <property type="match status" value="1"/>
</dbReference>
<dbReference type="PANTHER" id="PTHR30097">
    <property type="entry name" value="CATION EFFLUX SYSTEM PROTEIN CUSB"/>
    <property type="match status" value="1"/>
</dbReference>
<protein>
    <submittedName>
        <fullName evidence="6">Uncharacterized protein</fullName>
    </submittedName>
</protein>
<dbReference type="AlphaFoldDB" id="A0A212JCD0"/>
<dbReference type="SUPFAM" id="SSF111369">
    <property type="entry name" value="HlyD-like secretion proteins"/>
    <property type="match status" value="1"/>
</dbReference>
<dbReference type="EMBL" id="FLUM01000001">
    <property type="protein sequence ID" value="SBV97091.1"/>
    <property type="molecule type" value="Genomic_DNA"/>
</dbReference>
<dbReference type="InterPro" id="IPR006143">
    <property type="entry name" value="RND_pump_MFP"/>
</dbReference>
<dbReference type="RefSeq" id="WP_296940091.1">
    <property type="nucleotide sequence ID" value="NZ_LT599032.1"/>
</dbReference>
<dbReference type="GO" id="GO:0015679">
    <property type="term" value="P:plasma membrane copper ion transport"/>
    <property type="evidence" value="ECO:0007669"/>
    <property type="project" value="TreeGrafter"/>
</dbReference>
<dbReference type="FunFam" id="2.40.30.170:FF:000010">
    <property type="entry name" value="Efflux RND transporter periplasmic adaptor subunit"/>
    <property type="match status" value="1"/>
</dbReference>
<dbReference type="Gene3D" id="1.10.287.470">
    <property type="entry name" value="Helix hairpin bin"/>
    <property type="match status" value="1"/>
</dbReference>
<dbReference type="GO" id="GO:0030313">
    <property type="term" value="C:cell envelope"/>
    <property type="evidence" value="ECO:0007669"/>
    <property type="project" value="TreeGrafter"/>
</dbReference>
<name>A0A212JCD0_9BACT</name>
<evidence type="ECO:0000256" key="1">
    <source>
        <dbReference type="ARBA" id="ARBA00009477"/>
    </source>
</evidence>
<dbReference type="GO" id="GO:0060003">
    <property type="term" value="P:copper ion export"/>
    <property type="evidence" value="ECO:0007669"/>
    <property type="project" value="TreeGrafter"/>
</dbReference>
<dbReference type="NCBIfam" id="TIGR01730">
    <property type="entry name" value="RND_mfp"/>
    <property type="match status" value="1"/>
</dbReference>
<evidence type="ECO:0000256" key="3">
    <source>
        <dbReference type="SAM" id="Coils"/>
    </source>
</evidence>
<gene>
    <name evidence="6" type="ORF">KL86DYS1_11818</name>
</gene>
<evidence type="ECO:0000259" key="4">
    <source>
        <dbReference type="Pfam" id="PF25954"/>
    </source>
</evidence>